<protein>
    <recommendedName>
        <fullName evidence="3">Parallel beta helix pectate lyase-like protein</fullName>
    </recommendedName>
</protein>
<dbReference type="SUPFAM" id="SSF51126">
    <property type="entry name" value="Pectin lyase-like"/>
    <property type="match status" value="1"/>
</dbReference>
<dbReference type="Proteomes" id="UP000183898">
    <property type="component" value="Unassembled WGS sequence"/>
</dbReference>
<dbReference type="InterPro" id="IPR006626">
    <property type="entry name" value="PbH1"/>
</dbReference>
<dbReference type="AlphaFoldDB" id="A0A1H8IQ30"/>
<dbReference type="EMBL" id="FOCT01000006">
    <property type="protein sequence ID" value="SEN70471.1"/>
    <property type="molecule type" value="Genomic_DNA"/>
</dbReference>
<evidence type="ECO:0000313" key="2">
    <source>
        <dbReference type="Proteomes" id="UP000183898"/>
    </source>
</evidence>
<evidence type="ECO:0000313" key="1">
    <source>
        <dbReference type="EMBL" id="SEN70471.1"/>
    </source>
</evidence>
<name>A0A1H8IQ30_9PROT</name>
<reference evidence="1 2" key="1">
    <citation type="submission" date="2016-10" db="EMBL/GenBank/DDBJ databases">
        <authorList>
            <person name="de Groot N.N."/>
        </authorList>
    </citation>
    <scope>NUCLEOTIDE SEQUENCE [LARGE SCALE GENOMIC DNA]</scope>
    <source>
        <strain evidence="1 2">Nl18</strain>
    </source>
</reference>
<gene>
    <name evidence="1" type="ORF">SAMN05216404_106138</name>
</gene>
<dbReference type="InterPro" id="IPR012334">
    <property type="entry name" value="Pectin_lyas_fold"/>
</dbReference>
<proteinExistence type="predicted"/>
<dbReference type="InterPro" id="IPR011050">
    <property type="entry name" value="Pectin_lyase_fold/virulence"/>
</dbReference>
<dbReference type="Gene3D" id="2.160.20.10">
    <property type="entry name" value="Single-stranded right-handed beta-helix, Pectin lyase-like"/>
    <property type="match status" value="2"/>
</dbReference>
<organism evidence="1 2">
    <name type="scientific">Nitrosospira multiformis</name>
    <dbReference type="NCBI Taxonomy" id="1231"/>
    <lineage>
        <taxon>Bacteria</taxon>
        <taxon>Pseudomonadati</taxon>
        <taxon>Pseudomonadota</taxon>
        <taxon>Betaproteobacteria</taxon>
        <taxon>Nitrosomonadales</taxon>
        <taxon>Nitrosomonadaceae</taxon>
        <taxon>Nitrosospira</taxon>
    </lineage>
</organism>
<sequence>MTDFFVRPVGAHSNTPDGLTYETAWLGWTTVQWGSGKVTAGSTLYVCGAHTYSEIIRPGASGSLGSLITIRGDYATEAGSITFSAGAYYFNIDKSYITLQSLTITSGNNRCIGVTGIPNIGFWLKNCTLSGSALQAVDLMPANTFAYKDVVIEGNTFNGGTGGAILWWVTSRVTTTLTNIQINNNAFNGVSGPRGVIVFNEQDFFYDDGITPWDGAKMEDVVISRNAFANCSGVAIECFCPAIYGRNSGIKVYDNTITNQQRVGLVGGGIVLGGFGLSATPDFGPNDVYNNKCYGLHGLSGLANIFYGTYRVFNNYAENLTTGGVDACGILFDHDCRDSVAFGNQIRDLYGNGSTNNSPPAGSGILILDATNCTAYGNLVVNCVTGVSFGNKEAAQSSNIFNNTFVNCSYAGAYMMSTADNTANVIRNNIFTTTTSSTPSVRANTASAWTGESNNCFYGFSGPVGHTLAASTLTADPDLNTVYRPEAASCIRTGAYLGGKDFYGKHFYNPPNIGAVDDNPVPAWLTAAEPV</sequence>
<accession>A0A1H8IQ30</accession>
<evidence type="ECO:0008006" key="3">
    <source>
        <dbReference type="Google" id="ProtNLM"/>
    </source>
</evidence>
<dbReference type="SMART" id="SM00710">
    <property type="entry name" value="PbH1"/>
    <property type="match status" value="9"/>
</dbReference>
<dbReference type="RefSeq" id="WP_074746283.1">
    <property type="nucleotide sequence ID" value="NZ_FOCT01000006.1"/>
</dbReference>